<dbReference type="InterPro" id="IPR017959">
    <property type="entry name" value="Asn/Gln-tRNA_amidoTrfase_suB/E"/>
</dbReference>
<organism evidence="8 9">
    <name type="scientific">Marine Group I thaumarchaeote SCGC AAA799-D11</name>
    <dbReference type="NCBI Taxonomy" id="1502291"/>
    <lineage>
        <taxon>Archaea</taxon>
        <taxon>Nitrososphaerota</taxon>
        <taxon>Marine Group I</taxon>
    </lineage>
</organism>
<dbReference type="Proteomes" id="UP000029386">
    <property type="component" value="Unassembled WGS sequence"/>
</dbReference>
<dbReference type="PANTHER" id="PTHR11659:SF2">
    <property type="entry name" value="GLUTAMYL-TRNA(GLN) AMIDOTRANSFERASE SUBUNIT E"/>
    <property type="match status" value="1"/>
</dbReference>
<comment type="caution">
    <text evidence="8">The sequence shown here is derived from an EMBL/GenBank/DDBJ whole genome shotgun (WGS) entry which is preliminary data.</text>
</comment>
<keyword evidence="9" id="KW-1185">Reference proteome</keyword>
<reference evidence="8 9" key="1">
    <citation type="submission" date="2014-06" db="EMBL/GenBank/DDBJ databases">
        <authorList>
            <person name="Ngugi D.K."/>
            <person name="Blom J."/>
            <person name="Alam I."/>
            <person name="Rashid M."/>
            <person name="Baalawi W."/>
            <person name="Zhang G."/>
            <person name="Hikmawan T."/>
            <person name="Guan Y."/>
            <person name="Antunes A."/>
            <person name="Siam R."/>
            <person name="El-Dorry H."/>
            <person name="Bajic V."/>
            <person name="Stingl U."/>
        </authorList>
    </citation>
    <scope>NUCLEOTIDE SEQUENCE [LARGE SCALE GENOMIC DNA]</scope>
    <source>
        <strain evidence="8">SCGC AAA799-D11</strain>
    </source>
</reference>
<dbReference type="Pfam" id="PF02934">
    <property type="entry name" value="GatB_N"/>
    <property type="match status" value="1"/>
</dbReference>
<protein>
    <recommendedName>
        <fullName evidence="6">Glutamyl-tRNA(Gln) amidotransferase subunit E</fullName>
        <shortName evidence="6">Glu-ADT subunit E</shortName>
        <ecNumber evidence="6">6.3.5.-</ecNumber>
    </recommendedName>
</protein>
<evidence type="ECO:0000256" key="1">
    <source>
        <dbReference type="ARBA" id="ARBA00022598"/>
    </source>
</evidence>
<dbReference type="SUPFAM" id="SSF89095">
    <property type="entry name" value="GatB/YqeY motif"/>
    <property type="match status" value="1"/>
</dbReference>
<dbReference type="Gene3D" id="1.10.10.410">
    <property type="match status" value="1"/>
</dbReference>
<comment type="subunit">
    <text evidence="6">Heterodimer of GatD and GatE.</text>
</comment>
<comment type="similarity">
    <text evidence="6">Belongs to the GatB/GatE family. GatE subfamily.</text>
</comment>
<dbReference type="EMBL" id="JOSY01000077">
    <property type="protein sequence ID" value="KFM14511.1"/>
    <property type="molecule type" value="Genomic_DNA"/>
</dbReference>
<keyword evidence="1 6" id="KW-0436">Ligase</keyword>
<gene>
    <name evidence="6 8" type="primary">gatE</name>
    <name evidence="8" type="ORF">AAA799D11_01886</name>
</gene>
<dbReference type="GO" id="GO:0050567">
    <property type="term" value="F:glutaminyl-tRNA synthase (glutamine-hydrolyzing) activity"/>
    <property type="evidence" value="ECO:0007669"/>
    <property type="project" value="UniProtKB-UniRule"/>
</dbReference>
<comment type="catalytic activity">
    <reaction evidence="5 6">
        <text>L-glutamyl-tRNA(Gln) + L-glutamine + ATP + H2O = L-glutaminyl-tRNA(Gln) + L-glutamate + ADP + phosphate + H(+)</text>
        <dbReference type="Rhea" id="RHEA:17521"/>
        <dbReference type="Rhea" id="RHEA-COMP:9681"/>
        <dbReference type="Rhea" id="RHEA-COMP:9684"/>
        <dbReference type="ChEBI" id="CHEBI:15377"/>
        <dbReference type="ChEBI" id="CHEBI:15378"/>
        <dbReference type="ChEBI" id="CHEBI:29985"/>
        <dbReference type="ChEBI" id="CHEBI:30616"/>
        <dbReference type="ChEBI" id="CHEBI:43474"/>
        <dbReference type="ChEBI" id="CHEBI:58359"/>
        <dbReference type="ChEBI" id="CHEBI:78520"/>
        <dbReference type="ChEBI" id="CHEBI:78521"/>
        <dbReference type="ChEBI" id="CHEBI:456216"/>
    </reaction>
</comment>
<dbReference type="NCBIfam" id="TIGR00134">
    <property type="entry name" value="gatE_arch"/>
    <property type="match status" value="1"/>
</dbReference>
<dbReference type="InterPro" id="IPR018027">
    <property type="entry name" value="Asn/Gln_amidotransferase"/>
</dbReference>
<dbReference type="GO" id="GO:0070681">
    <property type="term" value="P:glutaminyl-tRNAGln biosynthesis via transamidation"/>
    <property type="evidence" value="ECO:0007669"/>
    <property type="project" value="TreeGrafter"/>
</dbReference>
<evidence type="ECO:0000256" key="4">
    <source>
        <dbReference type="ARBA" id="ARBA00022917"/>
    </source>
</evidence>
<evidence type="ECO:0000256" key="6">
    <source>
        <dbReference type="HAMAP-Rule" id="MF_00588"/>
    </source>
</evidence>
<dbReference type="AlphaFoldDB" id="A0A087RM07"/>
<keyword evidence="3 6" id="KW-0067">ATP-binding</keyword>
<keyword evidence="8" id="KW-0808">Transferase</keyword>
<dbReference type="PATRIC" id="fig|1502291.3.peg.1700"/>
<sequence>MSEFSIDELGVKVGLEIHQQLATNKKLFCNCTPIDTDEYSIKFQRKLRAAKSELGEYDPAALFEKSKSKTIMYFANPESSCLVEQDEEPPHELDIDAKNISLIIASALKSDVFREIYPMRKTVVDGSNTTGFQRTMLISQGGSFNVEEKEIGIQSICLEEDAAKILGEDGAIKKYGLERLGIPLVEIATEPFEVKPHEIKKIALALGRILRSTKKVKRGLGSIRQDVNVSIKDGNVVIEVKGVQQLDQLEKVVEYEAKRQHGLLKISKKLQEIDWTHNEKDRKDVTELFQKCKSKIIQNAIKKNQKIVGISFRNMAGMFGYSPYEGIRLGKEVAELVRFFGIGGVFHSDELPNYGVEDTDIDDLKKILEINGNDGFLILAAPEEKISVVIDQIILRIEYIRNEGIPIDTRLATQNGETKFLRPRPGAARMYPETDIPPIIISNRELEDALNNIPKSWDDSIKDLQIKYQLNLQLSEQLFDSSYFELFEKITKKTKVNPTFVASVLCSTIINLERNGLDSKLLKNEEITKTFQFLEDGKITKESVEIIFENIMNGKSHTIEEAMNNTSIETIDESELESICQEIVEKNKKIIENQKERAIGPLMGIAMKELRGKASGETINKLLLKNIKNKLENN</sequence>
<dbReference type="GO" id="GO:0016740">
    <property type="term" value="F:transferase activity"/>
    <property type="evidence" value="ECO:0007669"/>
    <property type="project" value="UniProtKB-KW"/>
</dbReference>
<dbReference type="GO" id="GO:0005524">
    <property type="term" value="F:ATP binding"/>
    <property type="evidence" value="ECO:0007669"/>
    <property type="project" value="UniProtKB-KW"/>
</dbReference>
<dbReference type="FunFam" id="1.10.10.410:FF:000003">
    <property type="entry name" value="Glutamyl-tRNA(Gln) amidotransferase subunit E"/>
    <property type="match status" value="1"/>
</dbReference>
<dbReference type="NCBIfam" id="NF003107">
    <property type="entry name" value="PRK04028.1"/>
    <property type="match status" value="1"/>
</dbReference>
<evidence type="ECO:0000259" key="7">
    <source>
        <dbReference type="SMART" id="SM00845"/>
    </source>
</evidence>
<proteinExistence type="inferred from homology"/>
<dbReference type="HAMAP" id="MF_00588">
    <property type="entry name" value="GatE"/>
    <property type="match status" value="1"/>
</dbReference>
<dbReference type="InterPro" id="IPR014746">
    <property type="entry name" value="Gln_synth/guanido_kin_cat_dom"/>
</dbReference>
<accession>A0A087RM07</accession>
<dbReference type="GO" id="GO:0005737">
    <property type="term" value="C:cytoplasm"/>
    <property type="evidence" value="ECO:0007669"/>
    <property type="project" value="InterPro"/>
</dbReference>
<dbReference type="InterPro" id="IPR004414">
    <property type="entry name" value="GatE"/>
</dbReference>
<dbReference type="GO" id="GO:0006412">
    <property type="term" value="P:translation"/>
    <property type="evidence" value="ECO:0007669"/>
    <property type="project" value="UniProtKB-UniRule"/>
</dbReference>
<feature type="domain" description="Asn/Gln amidotransferase" evidence="7">
    <location>
        <begin position="485"/>
        <end position="627"/>
    </location>
</feature>
<evidence type="ECO:0000256" key="2">
    <source>
        <dbReference type="ARBA" id="ARBA00022741"/>
    </source>
</evidence>
<evidence type="ECO:0000313" key="9">
    <source>
        <dbReference type="Proteomes" id="UP000029386"/>
    </source>
</evidence>
<dbReference type="Gene3D" id="1.10.150.380">
    <property type="entry name" value="GatB domain, N-terminal subdomain"/>
    <property type="match status" value="1"/>
</dbReference>
<dbReference type="STRING" id="1502291.AAA799D11_01886"/>
<comment type="function">
    <text evidence="6">Allows the formation of correctly charged Gln-tRNA(Gln) through the transamidation of misacylated Glu-tRNA(Gln) in organisms which lack glutaminyl-tRNA synthetase. The reaction takes place in the presence of glutamine and ATP through an activated gamma-phospho-Glu-tRNA(Gln). The GatDE system is specific for glutamate and does not act on aspartate.</text>
</comment>
<keyword evidence="2 6" id="KW-0547">Nucleotide-binding</keyword>
<dbReference type="GO" id="GO:0004812">
    <property type="term" value="F:aminoacyl-tRNA ligase activity"/>
    <property type="evidence" value="ECO:0007669"/>
    <property type="project" value="InterPro"/>
</dbReference>
<evidence type="ECO:0000256" key="3">
    <source>
        <dbReference type="ARBA" id="ARBA00022840"/>
    </source>
</evidence>
<dbReference type="InterPro" id="IPR003789">
    <property type="entry name" value="Asn/Gln_tRNA_amidoTrase-B-like"/>
</dbReference>
<dbReference type="Gene3D" id="3.30.1360.30">
    <property type="entry name" value="GAD-like domain"/>
    <property type="match status" value="1"/>
</dbReference>
<dbReference type="SUPFAM" id="SSF55261">
    <property type="entry name" value="GAD domain-like"/>
    <property type="match status" value="1"/>
</dbReference>
<evidence type="ECO:0000256" key="5">
    <source>
        <dbReference type="ARBA" id="ARBA00047913"/>
    </source>
</evidence>
<dbReference type="SUPFAM" id="SSF55931">
    <property type="entry name" value="Glutamine synthetase/guanido kinase"/>
    <property type="match status" value="1"/>
</dbReference>
<dbReference type="InterPro" id="IPR042114">
    <property type="entry name" value="GatB_C_1"/>
</dbReference>
<dbReference type="InterPro" id="IPR023168">
    <property type="entry name" value="GatB_Yqey_C_2"/>
</dbReference>
<dbReference type="InterPro" id="IPR004115">
    <property type="entry name" value="GAD-like_sf"/>
</dbReference>
<dbReference type="EC" id="6.3.5.-" evidence="6"/>
<dbReference type="SMART" id="SM00845">
    <property type="entry name" value="GatB_Yqey"/>
    <property type="match status" value="1"/>
</dbReference>
<dbReference type="Pfam" id="PF02637">
    <property type="entry name" value="GatB_Yqey"/>
    <property type="match status" value="1"/>
</dbReference>
<name>A0A087RM07_9ARCH</name>
<dbReference type="InterPro" id="IPR006075">
    <property type="entry name" value="Asn/Gln-tRNA_Trfase_suB/E_cat"/>
</dbReference>
<keyword evidence="4 6" id="KW-0648">Protein biosynthesis</keyword>
<dbReference type="PANTHER" id="PTHR11659">
    <property type="entry name" value="GLUTAMYL-TRNA GLN AMIDOTRANSFERASE SUBUNIT B MITOCHONDRIAL AND PROKARYOTIC PET112-RELATED"/>
    <property type="match status" value="1"/>
</dbReference>
<evidence type="ECO:0000313" key="8">
    <source>
        <dbReference type="EMBL" id="KFM14511.1"/>
    </source>
</evidence>